<name>A0A3R7PNK4_PENVA</name>
<dbReference type="Proteomes" id="UP000283509">
    <property type="component" value="Unassembled WGS sequence"/>
</dbReference>
<organism evidence="1 2">
    <name type="scientific">Penaeus vannamei</name>
    <name type="common">Whiteleg shrimp</name>
    <name type="synonym">Litopenaeus vannamei</name>
    <dbReference type="NCBI Taxonomy" id="6689"/>
    <lineage>
        <taxon>Eukaryota</taxon>
        <taxon>Metazoa</taxon>
        <taxon>Ecdysozoa</taxon>
        <taxon>Arthropoda</taxon>
        <taxon>Crustacea</taxon>
        <taxon>Multicrustacea</taxon>
        <taxon>Malacostraca</taxon>
        <taxon>Eumalacostraca</taxon>
        <taxon>Eucarida</taxon>
        <taxon>Decapoda</taxon>
        <taxon>Dendrobranchiata</taxon>
        <taxon>Penaeoidea</taxon>
        <taxon>Penaeidae</taxon>
        <taxon>Penaeus</taxon>
    </lineage>
</organism>
<sequence>MYKLPCSPQRCTTSLPPHHCTTSCLPITVQTIPCLPIHEYKLSLPPHHCTTSLPPHHWYTSLVFPNRCTQLPSLPITVQLLALPITVPTSFSPQRLVPTSFAALPNGWYNNFPPFPSPSLLQLPSLPITVQLPLPPQPASFAVNTSLPPHHCKLFLAPQRCTKLPLPHPTAAKNFPPLPQSLYQLPCLPNRCTTSLPPHHCTTSLAPHHCYTSLLHLIPTIQLPSSPCTVQLPCFPITVQLPCLFNASLCTTPCLIPLVLPNFLALPQPCINFPPPIHCYKILPCSSPTPIVQLPASTHSLYNFQSPPTRTTTLPSPFTVQLALPPPSPVTTSFGPLPTLYNFPPSPFHLYNFHVSPNAVNKNFPPSPSLYNFPASPSLYNPPCCLPITVQNFPPSPPSTVTNFPCLPMPCNKLLCLPIHCTTVQLPCLLKTLLQLPSPPITAYNFLSSPSLFTTFPCLTQRCLPTFLASPSTVQNFLAFPQRCTFSFLASQTLSTSCLPHHCTTFLPSTNTLLQLASLSPSPVTTSLPPHHCTTSLPFPQRCTTSLPPHHCCYNFLALPIHCLIQLPLPPSNCNNFMSPPTAVQLPPASPITFVCNFHVSPNAVITNTFPSSSNITVPTSMFSPNAVYNFPSLSHHLLQLPCLPSHCSTFPASPINMLQLPSPTPITVTTFHVSPQRVLSNFPPFPITVQTFACLPHHCYQLPLPRPSLFTTSLPSPITVPTSMYSPSLIFAGNADVTPLTKTLCLHHCTNFPCLLNAVQLSLPSPSLYNFPCPPQSSCTTFPCLPITVQLPCLSHHLVQLPCLPHHCTNFTTSLPPPTTVQLPCLLITVQLPCLPNTVQLPCLPNAVQLPLPPLYCLKLPWFLPNTVQKFLCSPKHC</sequence>
<accession>A0A3R7PNK4</accession>
<evidence type="ECO:0000313" key="2">
    <source>
        <dbReference type="Proteomes" id="UP000283509"/>
    </source>
</evidence>
<dbReference type="AlphaFoldDB" id="A0A3R7PNK4"/>
<comment type="caution">
    <text evidence="1">The sequence shown here is derived from an EMBL/GenBank/DDBJ whole genome shotgun (WGS) entry which is preliminary data.</text>
</comment>
<reference evidence="1 2" key="2">
    <citation type="submission" date="2019-01" db="EMBL/GenBank/DDBJ databases">
        <title>The decoding of complex shrimp genome reveals the adaptation for benthos swimmer, frequently molting mechanism and breeding impact on genome.</title>
        <authorList>
            <person name="Sun Y."/>
            <person name="Gao Y."/>
            <person name="Yu Y."/>
        </authorList>
    </citation>
    <scope>NUCLEOTIDE SEQUENCE [LARGE SCALE GENOMIC DNA]</scope>
    <source>
        <tissue evidence="1">Muscle</tissue>
    </source>
</reference>
<reference evidence="1 2" key="1">
    <citation type="submission" date="2018-04" db="EMBL/GenBank/DDBJ databases">
        <authorList>
            <person name="Zhang X."/>
            <person name="Yuan J."/>
            <person name="Li F."/>
            <person name="Xiang J."/>
        </authorList>
    </citation>
    <scope>NUCLEOTIDE SEQUENCE [LARGE SCALE GENOMIC DNA]</scope>
    <source>
        <tissue evidence="1">Muscle</tissue>
    </source>
</reference>
<gene>
    <name evidence="1" type="ORF">C7M84_009385</name>
</gene>
<evidence type="ECO:0000313" key="1">
    <source>
        <dbReference type="EMBL" id="ROT72236.1"/>
    </source>
</evidence>
<proteinExistence type="predicted"/>
<keyword evidence="2" id="KW-1185">Reference proteome</keyword>
<dbReference type="EMBL" id="QCYY01002189">
    <property type="protein sequence ID" value="ROT72236.1"/>
    <property type="molecule type" value="Genomic_DNA"/>
</dbReference>
<protein>
    <submittedName>
        <fullName evidence="1">Uncharacterized protein</fullName>
    </submittedName>
</protein>